<dbReference type="EMBL" id="LAZR01001459">
    <property type="protein sequence ID" value="KKN44277.1"/>
    <property type="molecule type" value="Genomic_DNA"/>
</dbReference>
<dbReference type="AlphaFoldDB" id="A0A0F9R4U1"/>
<evidence type="ECO:0000313" key="1">
    <source>
        <dbReference type="EMBL" id="KKN44277.1"/>
    </source>
</evidence>
<protein>
    <submittedName>
        <fullName evidence="1">Uncharacterized protein</fullName>
    </submittedName>
</protein>
<gene>
    <name evidence="1" type="ORF">LCGC14_0694820</name>
</gene>
<name>A0A0F9R4U1_9ZZZZ</name>
<proteinExistence type="predicted"/>
<comment type="caution">
    <text evidence="1">The sequence shown here is derived from an EMBL/GenBank/DDBJ whole genome shotgun (WGS) entry which is preliminary data.</text>
</comment>
<sequence length="109" mass="13104">MKYKINILLEQINEAGVWCKEQFGDRWHYDLGTFYFKREADAVAFKLKFDETDKLLVIDPPSGWKYGFPRPFDKKDDQTLEEWLVENGYPQSLIDKGMTRHCRYWETDV</sequence>
<organism evidence="1">
    <name type="scientific">marine sediment metagenome</name>
    <dbReference type="NCBI Taxonomy" id="412755"/>
    <lineage>
        <taxon>unclassified sequences</taxon>
        <taxon>metagenomes</taxon>
        <taxon>ecological metagenomes</taxon>
    </lineage>
</organism>
<reference evidence="1" key="1">
    <citation type="journal article" date="2015" name="Nature">
        <title>Complex archaea that bridge the gap between prokaryotes and eukaryotes.</title>
        <authorList>
            <person name="Spang A."/>
            <person name="Saw J.H."/>
            <person name="Jorgensen S.L."/>
            <person name="Zaremba-Niedzwiedzka K."/>
            <person name="Martijn J."/>
            <person name="Lind A.E."/>
            <person name="van Eijk R."/>
            <person name="Schleper C."/>
            <person name="Guy L."/>
            <person name="Ettema T.J."/>
        </authorList>
    </citation>
    <scope>NUCLEOTIDE SEQUENCE</scope>
</reference>
<accession>A0A0F9R4U1</accession>